<dbReference type="InterPro" id="IPR020610">
    <property type="entry name" value="Thiolase_AS"/>
</dbReference>
<dbReference type="GO" id="GO:0003985">
    <property type="term" value="F:acetyl-CoA C-acetyltransferase activity"/>
    <property type="evidence" value="ECO:0007669"/>
    <property type="project" value="UniProtKB-EC"/>
</dbReference>
<dbReference type="PANTHER" id="PTHR18919:SF107">
    <property type="entry name" value="ACETYL-COA ACETYLTRANSFERASE, CYTOSOLIC"/>
    <property type="match status" value="1"/>
</dbReference>
<feature type="active site" description="Acyl-thioester intermediate" evidence="6">
    <location>
        <position position="88"/>
    </location>
</feature>
<feature type="active site" description="Proton acceptor" evidence="6">
    <location>
        <position position="379"/>
    </location>
</feature>
<keyword evidence="4 7" id="KW-0012">Acyltransferase</keyword>
<reference evidence="10 11" key="1">
    <citation type="submission" date="2017-05" db="EMBL/GenBank/DDBJ databases">
        <title>Vagococcus spp. assemblies.</title>
        <authorList>
            <person name="Gulvik C.A."/>
        </authorList>
    </citation>
    <scope>NUCLEOTIDE SEQUENCE [LARGE SCALE GENOMIC DNA]</scope>
    <source>
        <strain evidence="10 11">CCUG 51432</strain>
    </source>
</reference>
<evidence type="ECO:0000256" key="6">
    <source>
        <dbReference type="PIRSR" id="PIRSR000429-1"/>
    </source>
</evidence>
<dbReference type="EMBL" id="NGKA01000027">
    <property type="protein sequence ID" value="RSU09025.1"/>
    <property type="molecule type" value="Genomic_DNA"/>
</dbReference>
<accession>A0A430ALQ9</accession>
<dbReference type="Pfam" id="PF00108">
    <property type="entry name" value="Thiolase_N"/>
    <property type="match status" value="1"/>
</dbReference>
<evidence type="ECO:0000256" key="3">
    <source>
        <dbReference type="ARBA" id="ARBA00022679"/>
    </source>
</evidence>
<feature type="domain" description="Thiolase C-terminal" evidence="9">
    <location>
        <begin position="271"/>
        <end position="392"/>
    </location>
</feature>
<comment type="similarity">
    <text evidence="1 7">Belongs to the thiolase-like superfamily. Thiolase family.</text>
</comment>
<dbReference type="Pfam" id="PF02803">
    <property type="entry name" value="Thiolase_C"/>
    <property type="match status" value="1"/>
</dbReference>
<feature type="domain" description="Thiolase N-terminal" evidence="8">
    <location>
        <begin position="4"/>
        <end position="262"/>
    </location>
</feature>
<dbReference type="AlphaFoldDB" id="A0A430ALQ9"/>
<dbReference type="Gene3D" id="3.40.47.10">
    <property type="match status" value="1"/>
</dbReference>
<dbReference type="PROSITE" id="PS00099">
    <property type="entry name" value="THIOLASE_3"/>
    <property type="match status" value="1"/>
</dbReference>
<gene>
    <name evidence="10" type="ORF">CBF29_12505</name>
</gene>
<keyword evidence="11" id="KW-1185">Reference proteome</keyword>
<sequence length="393" mass="41341">MRDVVIVSAVRTPIGNFGGIFKDVSAVSLGVAAGQGALDKINLSPNEIDEVIFGNVLGAGLGQNVARQISIALKIPFECPSFTVDMVCGSGLKAVMLGAQSIQTNQADVVLVGGTENMSQAPYLSENQRWGSKIGDISLVDSLLKDGLTDAFEGYHMGMTAENLAEKYHISREDQDAFALDSQKKTEKAMNEGKFDEEIIPVQIPKKRGEPFIASKDEYPRNNVTLASLSKLRPAFKKDGTVTAGNASGINDGAAAIILMAREKAEALGLEIMGQLTHAASAGVSPDEMGLGPIPATRKILSKSGLTIDQIDLVEGNEAFAVQSLCVLHELGLSPEKVNVNGGAIALGHPIGASGARILVTLVHEMKKRKVKKGLATLCIGGGQGNAVLIEKE</sequence>
<feature type="active site" description="Proton acceptor" evidence="6">
    <location>
        <position position="349"/>
    </location>
</feature>
<evidence type="ECO:0000259" key="8">
    <source>
        <dbReference type="Pfam" id="PF00108"/>
    </source>
</evidence>
<dbReference type="SUPFAM" id="SSF53901">
    <property type="entry name" value="Thiolase-like"/>
    <property type="match status" value="2"/>
</dbReference>
<evidence type="ECO:0000256" key="2">
    <source>
        <dbReference type="ARBA" id="ARBA00012705"/>
    </source>
</evidence>
<evidence type="ECO:0000256" key="7">
    <source>
        <dbReference type="RuleBase" id="RU003557"/>
    </source>
</evidence>
<evidence type="ECO:0000259" key="9">
    <source>
        <dbReference type="Pfam" id="PF02803"/>
    </source>
</evidence>
<comment type="caution">
    <text evidence="10">The sequence shown here is derived from an EMBL/GenBank/DDBJ whole genome shotgun (WGS) entry which is preliminary data.</text>
</comment>
<dbReference type="PIRSF" id="PIRSF000429">
    <property type="entry name" value="Ac-CoA_Ac_transf"/>
    <property type="match status" value="1"/>
</dbReference>
<dbReference type="NCBIfam" id="TIGR01930">
    <property type="entry name" value="AcCoA-C-Actrans"/>
    <property type="match status" value="1"/>
</dbReference>
<dbReference type="InterPro" id="IPR020613">
    <property type="entry name" value="Thiolase_CS"/>
</dbReference>
<evidence type="ECO:0000313" key="10">
    <source>
        <dbReference type="EMBL" id="RSU09025.1"/>
    </source>
</evidence>
<evidence type="ECO:0000256" key="1">
    <source>
        <dbReference type="ARBA" id="ARBA00010982"/>
    </source>
</evidence>
<dbReference type="EC" id="2.3.1.9" evidence="2"/>
<dbReference type="PROSITE" id="PS00737">
    <property type="entry name" value="THIOLASE_2"/>
    <property type="match status" value="1"/>
</dbReference>
<dbReference type="CDD" id="cd00751">
    <property type="entry name" value="thiolase"/>
    <property type="match status" value="1"/>
</dbReference>
<dbReference type="RefSeq" id="WP_126810061.1">
    <property type="nucleotide sequence ID" value="NZ_NGKA01000027.1"/>
</dbReference>
<evidence type="ECO:0000256" key="4">
    <source>
        <dbReference type="ARBA" id="ARBA00023315"/>
    </source>
</evidence>
<organism evidence="10 11">
    <name type="scientific">Vagococcus elongatus</name>
    <dbReference type="NCBI Taxonomy" id="180344"/>
    <lineage>
        <taxon>Bacteria</taxon>
        <taxon>Bacillati</taxon>
        <taxon>Bacillota</taxon>
        <taxon>Bacilli</taxon>
        <taxon>Lactobacillales</taxon>
        <taxon>Enterococcaceae</taxon>
        <taxon>Vagococcus</taxon>
    </lineage>
</organism>
<dbReference type="FunFam" id="3.40.47.10:FF:000010">
    <property type="entry name" value="Acetyl-CoA acetyltransferase (Thiolase)"/>
    <property type="match status" value="1"/>
</dbReference>
<name>A0A430ALQ9_9ENTE</name>
<dbReference type="InterPro" id="IPR020617">
    <property type="entry name" value="Thiolase_C"/>
</dbReference>
<dbReference type="InterPro" id="IPR020616">
    <property type="entry name" value="Thiolase_N"/>
</dbReference>
<proteinExistence type="inferred from homology"/>
<evidence type="ECO:0000256" key="5">
    <source>
        <dbReference type="ARBA" id="ARBA00030755"/>
    </source>
</evidence>
<dbReference type="InterPro" id="IPR016039">
    <property type="entry name" value="Thiolase-like"/>
</dbReference>
<evidence type="ECO:0000313" key="11">
    <source>
        <dbReference type="Proteomes" id="UP000287605"/>
    </source>
</evidence>
<dbReference type="InterPro" id="IPR002155">
    <property type="entry name" value="Thiolase"/>
</dbReference>
<keyword evidence="3 7" id="KW-0808">Transferase</keyword>
<dbReference type="Proteomes" id="UP000287605">
    <property type="component" value="Unassembled WGS sequence"/>
</dbReference>
<dbReference type="OrthoDB" id="9764892at2"/>
<dbReference type="PANTHER" id="PTHR18919">
    <property type="entry name" value="ACETYL-COA C-ACYLTRANSFERASE"/>
    <property type="match status" value="1"/>
</dbReference>
<protein>
    <recommendedName>
        <fullName evidence="2">acetyl-CoA C-acetyltransferase</fullName>
        <ecNumber evidence="2">2.3.1.9</ecNumber>
    </recommendedName>
    <alternativeName>
        <fullName evidence="5">Acetoacetyl-CoA thiolase</fullName>
    </alternativeName>
</protein>